<comment type="caution">
    <text evidence="2">The sequence shown here is derived from an EMBL/GenBank/DDBJ whole genome shotgun (WGS) entry which is preliminary data.</text>
</comment>
<organism evidence="2 3">
    <name type="scientific">Catellatospora bangladeshensis</name>
    <dbReference type="NCBI Taxonomy" id="310355"/>
    <lineage>
        <taxon>Bacteria</taxon>
        <taxon>Bacillati</taxon>
        <taxon>Actinomycetota</taxon>
        <taxon>Actinomycetes</taxon>
        <taxon>Micromonosporales</taxon>
        <taxon>Micromonosporaceae</taxon>
        <taxon>Catellatospora</taxon>
    </lineage>
</organism>
<name>A0A8J3JP96_9ACTN</name>
<dbReference type="AlphaFoldDB" id="A0A8J3JP96"/>
<accession>A0A8J3JP96</accession>
<evidence type="ECO:0000313" key="3">
    <source>
        <dbReference type="Proteomes" id="UP000601223"/>
    </source>
</evidence>
<dbReference type="Proteomes" id="UP000601223">
    <property type="component" value="Unassembled WGS sequence"/>
</dbReference>
<gene>
    <name evidence="2" type="ORF">Cba03nite_74030</name>
</gene>
<protein>
    <recommendedName>
        <fullName evidence="4">Transposase</fullName>
    </recommendedName>
</protein>
<evidence type="ECO:0000313" key="2">
    <source>
        <dbReference type="EMBL" id="GIF86054.1"/>
    </source>
</evidence>
<dbReference type="RefSeq" id="WP_203756758.1">
    <property type="nucleotide sequence ID" value="NZ_BONF01000058.1"/>
</dbReference>
<evidence type="ECO:0008006" key="4">
    <source>
        <dbReference type="Google" id="ProtNLM"/>
    </source>
</evidence>
<feature type="coiled-coil region" evidence="1">
    <location>
        <begin position="75"/>
        <end position="150"/>
    </location>
</feature>
<keyword evidence="1" id="KW-0175">Coiled coil</keyword>
<proteinExistence type="predicted"/>
<evidence type="ECO:0000256" key="1">
    <source>
        <dbReference type="SAM" id="Coils"/>
    </source>
</evidence>
<dbReference type="EMBL" id="BONF01000058">
    <property type="protein sequence ID" value="GIF86054.1"/>
    <property type="molecule type" value="Genomic_DNA"/>
</dbReference>
<keyword evidence="3" id="KW-1185">Reference proteome</keyword>
<sequence>MNMGRGRVNDAVRRREKVTKVILQAQQAGGDLSVSAVARRAGVDRSYLYRHRDLLELIHQTQCSPAAGSSVTISRASLQTDLANAHERNRRLQARSQLLERRLSELMGDQAWRDSGLGAPTDIETLQRRIVELEQQNAELTGQIEDRDRDLTAARAANRELMLQLNAR</sequence>
<reference evidence="2 3" key="1">
    <citation type="submission" date="2021-01" db="EMBL/GenBank/DDBJ databases">
        <title>Whole genome shotgun sequence of Catellatospora bangladeshensis NBRC 107357.</title>
        <authorList>
            <person name="Komaki H."/>
            <person name="Tamura T."/>
        </authorList>
    </citation>
    <scope>NUCLEOTIDE SEQUENCE [LARGE SCALE GENOMIC DNA]</scope>
    <source>
        <strain evidence="2 3">NBRC 107357</strain>
    </source>
</reference>